<dbReference type="AlphaFoldDB" id="A0A193FPH4"/>
<evidence type="ECO:0000313" key="5">
    <source>
        <dbReference type="Proteomes" id="UP000092213"/>
    </source>
</evidence>
<dbReference type="OrthoDB" id="8703931at2"/>
<feature type="transmembrane region" description="Helical" evidence="1">
    <location>
        <begin position="36"/>
        <end position="57"/>
    </location>
</feature>
<evidence type="ECO:0000313" key="2">
    <source>
        <dbReference type="EMBL" id="ANN68994.1"/>
    </source>
</evidence>
<keyword evidence="1" id="KW-0812">Transmembrane</keyword>
<reference evidence="4 5" key="1">
    <citation type="submission" date="2016-06" db="EMBL/GenBank/DDBJ databases">
        <title>Complete genome sequences of Bordetella bronchialis and Bordetella flabilis.</title>
        <authorList>
            <person name="LiPuma J.J."/>
            <person name="Spilker T."/>
        </authorList>
    </citation>
    <scope>NUCLEOTIDE SEQUENCE [LARGE SCALE GENOMIC DNA]</scope>
    <source>
        <strain evidence="3 5">AU17976</strain>
        <strain evidence="2 4">AU3182</strain>
    </source>
</reference>
<protein>
    <recommendedName>
        <fullName evidence="6">PH domain-containing protein</fullName>
    </recommendedName>
</protein>
<organism evidence="3 5">
    <name type="scientific">Bordetella bronchialis</name>
    <dbReference type="NCBI Taxonomy" id="463025"/>
    <lineage>
        <taxon>Bacteria</taxon>
        <taxon>Pseudomonadati</taxon>
        <taxon>Pseudomonadota</taxon>
        <taxon>Betaproteobacteria</taxon>
        <taxon>Burkholderiales</taxon>
        <taxon>Alcaligenaceae</taxon>
        <taxon>Bordetella</taxon>
    </lineage>
</organism>
<evidence type="ECO:0000256" key="1">
    <source>
        <dbReference type="SAM" id="Phobius"/>
    </source>
</evidence>
<dbReference type="Proteomes" id="UP000092213">
    <property type="component" value="Chromosome"/>
</dbReference>
<dbReference type="EMBL" id="CP016170">
    <property type="protein sequence ID" value="ANN68994.1"/>
    <property type="molecule type" value="Genomic_DNA"/>
</dbReference>
<keyword evidence="1" id="KW-1133">Transmembrane helix</keyword>
<accession>A0A193FPH4</accession>
<sequence length="163" mass="18161">MNRPAEPPTYIPLAALLQEIGPLPLSGQAWPDWVKILAWVLLAALGWEIVTTIIRLYGGKLNPLLLGGVLVCFLALAVIAWFMQTSITTIDTQGLRQTWLTRREIAWDDIQSARFVPLIFSKRLLVITRAGRPMVFQGGTRELERAFMHIAATYQGRPPPTAG</sequence>
<evidence type="ECO:0000313" key="4">
    <source>
        <dbReference type="Proteomes" id="UP000091897"/>
    </source>
</evidence>
<dbReference type="EMBL" id="CP016171">
    <property type="protein sequence ID" value="ANN74143.1"/>
    <property type="molecule type" value="Genomic_DNA"/>
</dbReference>
<proteinExistence type="predicted"/>
<keyword evidence="1" id="KW-0472">Membrane</keyword>
<dbReference type="Proteomes" id="UP000091897">
    <property type="component" value="Chromosome"/>
</dbReference>
<name>A0A193FPH4_9BORD</name>
<dbReference type="KEGG" id="bbro:BAU06_24225"/>
<keyword evidence="4" id="KW-1185">Reference proteome</keyword>
<gene>
    <name evidence="2" type="ORF">BAU06_24225</name>
    <name evidence="3" type="ORF">BAU08_24795</name>
</gene>
<dbReference type="STRING" id="463025.BAU08_24795"/>
<feature type="transmembrane region" description="Helical" evidence="1">
    <location>
        <begin position="64"/>
        <end position="83"/>
    </location>
</feature>
<dbReference type="RefSeq" id="WP_066356644.1">
    <property type="nucleotide sequence ID" value="NZ_CBCSFJ010000002.1"/>
</dbReference>
<evidence type="ECO:0008006" key="6">
    <source>
        <dbReference type="Google" id="ProtNLM"/>
    </source>
</evidence>
<evidence type="ECO:0000313" key="3">
    <source>
        <dbReference type="EMBL" id="ANN74143.1"/>
    </source>
</evidence>